<dbReference type="PIRSF" id="PIRSF001112">
    <property type="entry name" value="Epoxide_hydrolase"/>
    <property type="match status" value="1"/>
</dbReference>
<protein>
    <submittedName>
        <fullName evidence="6">Epoxide hydrolase</fullName>
    </submittedName>
</protein>
<feature type="compositionally biased region" description="Low complexity" evidence="4">
    <location>
        <begin position="346"/>
        <end position="362"/>
    </location>
</feature>
<feature type="domain" description="Epoxide hydrolase N-terminal" evidence="5">
    <location>
        <begin position="7"/>
        <end position="112"/>
    </location>
</feature>
<comment type="similarity">
    <text evidence="1">Belongs to the peptidase S33 family.</text>
</comment>
<dbReference type="InterPro" id="IPR000639">
    <property type="entry name" value="Epox_hydrolase-like"/>
</dbReference>
<dbReference type="RefSeq" id="WP_311668237.1">
    <property type="nucleotide sequence ID" value="NZ_JAVREO010000010.1"/>
</dbReference>
<comment type="caution">
    <text evidence="6">The sequence shown here is derived from an EMBL/GenBank/DDBJ whole genome shotgun (WGS) entry which is preliminary data.</text>
</comment>
<dbReference type="SUPFAM" id="SSF53474">
    <property type="entry name" value="alpha/beta-Hydrolases"/>
    <property type="match status" value="2"/>
</dbReference>
<evidence type="ECO:0000313" key="7">
    <source>
        <dbReference type="Proteomes" id="UP001183410"/>
    </source>
</evidence>
<keyword evidence="3 6" id="KW-0378">Hydrolase</keyword>
<dbReference type="Gene3D" id="3.40.50.1820">
    <property type="entry name" value="alpha/beta hydrolase"/>
    <property type="match status" value="1"/>
</dbReference>
<keyword evidence="2" id="KW-0058">Aromatic hydrocarbons catabolism</keyword>
<dbReference type="Pfam" id="PF06441">
    <property type="entry name" value="EHN"/>
    <property type="match status" value="1"/>
</dbReference>
<dbReference type="Proteomes" id="UP001183410">
    <property type="component" value="Unassembled WGS sequence"/>
</dbReference>
<evidence type="ECO:0000256" key="2">
    <source>
        <dbReference type="ARBA" id="ARBA00022797"/>
    </source>
</evidence>
<evidence type="ECO:0000259" key="5">
    <source>
        <dbReference type="Pfam" id="PF06441"/>
    </source>
</evidence>
<reference evidence="7" key="1">
    <citation type="submission" date="2023-07" db="EMBL/GenBank/DDBJ databases">
        <title>30 novel species of actinomycetes from the DSMZ collection.</title>
        <authorList>
            <person name="Nouioui I."/>
        </authorList>
    </citation>
    <scope>NUCLEOTIDE SEQUENCE [LARGE SCALE GENOMIC DNA]</scope>
    <source>
        <strain evidence="7">DSM 44915</strain>
    </source>
</reference>
<dbReference type="PRINTS" id="PR00412">
    <property type="entry name" value="EPOXHYDRLASE"/>
</dbReference>
<dbReference type="PANTHER" id="PTHR21661:SF35">
    <property type="entry name" value="EPOXIDE HYDROLASE"/>
    <property type="match status" value="1"/>
</dbReference>
<feature type="region of interest" description="Disordered" evidence="4">
    <location>
        <begin position="320"/>
        <end position="362"/>
    </location>
</feature>
<dbReference type="EMBL" id="JAVREO010000010">
    <property type="protein sequence ID" value="MDT0268146.1"/>
    <property type="molecule type" value="Genomic_DNA"/>
</dbReference>
<dbReference type="InterPro" id="IPR016292">
    <property type="entry name" value="Epoxide_hydrolase"/>
</dbReference>
<evidence type="ECO:0000256" key="4">
    <source>
        <dbReference type="SAM" id="MobiDB-lite"/>
    </source>
</evidence>
<dbReference type="InterPro" id="IPR029058">
    <property type="entry name" value="AB_hydrolase_fold"/>
</dbReference>
<accession>A0ABU2JTQ3</accession>
<dbReference type="GO" id="GO:0016787">
    <property type="term" value="F:hydrolase activity"/>
    <property type="evidence" value="ECO:0007669"/>
    <property type="project" value="UniProtKB-KW"/>
</dbReference>
<evidence type="ECO:0000256" key="3">
    <source>
        <dbReference type="ARBA" id="ARBA00022801"/>
    </source>
</evidence>
<evidence type="ECO:0000256" key="1">
    <source>
        <dbReference type="ARBA" id="ARBA00010088"/>
    </source>
</evidence>
<gene>
    <name evidence="6" type="ORF">RM844_17835</name>
</gene>
<organism evidence="6 7">
    <name type="scientific">Streptomyces chisholmiae</name>
    <dbReference type="NCBI Taxonomy" id="3075540"/>
    <lineage>
        <taxon>Bacteria</taxon>
        <taxon>Bacillati</taxon>
        <taxon>Actinomycetota</taxon>
        <taxon>Actinomycetes</taxon>
        <taxon>Kitasatosporales</taxon>
        <taxon>Streptomycetaceae</taxon>
        <taxon>Streptomyces</taxon>
    </lineage>
</organism>
<dbReference type="PANTHER" id="PTHR21661">
    <property type="entry name" value="EPOXIDE HYDROLASE 1-RELATED"/>
    <property type="match status" value="1"/>
</dbReference>
<sequence length="424" mass="46127">MTDTGAIEPFRIAVPQAAIDALHDRLARARLPEQLPGTGWERGVPLDYLRELAEHWRHAFDWRAREAELNAHPQFVTTVDGQRLHFVHVRSPRPDATPLLLLHGWPGTFADFLDVIGPLTDPAGHGGTADDPAFHLVIPSLPGFAFSTPLAAPGTGPARMAEQLLELLSRLGYRRFGVQGYDTGSWVAPEIARLAPDRVLGQHLNAALSFPVGVEGEFDALSPADRARWDRMRDFNDGYLQCNAKRPATVGYALTDSPVGQLAWIVEKFKELSEPEAGLPEDSISRDRMLTTVALHWFTASATSAAQIYYETISAADWSAEDGDGARNGNADWSDADGDGDGAGNGNADWSDADADAAGWAGPPRGTVPTAVLLSALDVTVRPWAERDHHVVRWTELDAGGHFLAMERPDLLVADVRAFFTGLR</sequence>
<name>A0ABU2JTQ3_9ACTN</name>
<keyword evidence="7" id="KW-1185">Reference proteome</keyword>
<evidence type="ECO:0000313" key="6">
    <source>
        <dbReference type="EMBL" id="MDT0268146.1"/>
    </source>
</evidence>
<dbReference type="InterPro" id="IPR010497">
    <property type="entry name" value="Epoxide_hydro_N"/>
</dbReference>
<proteinExistence type="inferred from homology"/>